<evidence type="ECO:0000256" key="1">
    <source>
        <dbReference type="SAM" id="Phobius"/>
    </source>
</evidence>
<evidence type="ECO:0000313" key="2">
    <source>
        <dbReference type="EMBL" id="MDD0837113.1"/>
    </source>
</evidence>
<keyword evidence="1" id="KW-1133">Transmembrane helix</keyword>
<dbReference type="EMBL" id="JAQSIP010000001">
    <property type="protein sequence ID" value="MDD0837113.1"/>
    <property type="molecule type" value="Genomic_DNA"/>
</dbReference>
<feature type="transmembrane region" description="Helical" evidence="1">
    <location>
        <begin position="64"/>
        <end position="84"/>
    </location>
</feature>
<keyword evidence="3" id="KW-1185">Reference proteome</keyword>
<accession>A0ABT5MWK1</accession>
<name>A0ABT5MWK1_9BURK</name>
<keyword evidence="1" id="KW-0472">Membrane</keyword>
<evidence type="ECO:0008006" key="4">
    <source>
        <dbReference type="Google" id="ProtNLM"/>
    </source>
</evidence>
<proteinExistence type="predicted"/>
<comment type="caution">
    <text evidence="2">The sequence shown here is derived from an EMBL/GenBank/DDBJ whole genome shotgun (WGS) entry which is preliminary data.</text>
</comment>
<keyword evidence="1" id="KW-0812">Transmembrane</keyword>
<dbReference type="Proteomes" id="UP001528673">
    <property type="component" value="Unassembled WGS sequence"/>
</dbReference>
<sequence length="90" mass="9730">MNWMAGLGLGATALGALCMYLAAPQQRWLAAPWPRWLGLSLGAVGLIGGWRALAMAALPLAATFVWLTCLMLVWAALPYLAVLIRPPRER</sequence>
<feature type="transmembrane region" description="Helical" evidence="1">
    <location>
        <begin position="6"/>
        <end position="24"/>
    </location>
</feature>
<dbReference type="RefSeq" id="WP_273947985.1">
    <property type="nucleotide sequence ID" value="NZ_JAQSIP010000001.1"/>
</dbReference>
<gene>
    <name evidence="2" type="ORF">PSQ40_00870</name>
</gene>
<feature type="transmembrane region" description="Helical" evidence="1">
    <location>
        <begin position="36"/>
        <end position="58"/>
    </location>
</feature>
<evidence type="ECO:0000313" key="3">
    <source>
        <dbReference type="Proteomes" id="UP001528673"/>
    </source>
</evidence>
<protein>
    <recommendedName>
        <fullName evidence="4">DUF3325 domain-containing protein</fullName>
    </recommendedName>
</protein>
<organism evidence="2 3">
    <name type="scientific">Curvibacter cyanobacteriorum</name>
    <dbReference type="NCBI Taxonomy" id="3026422"/>
    <lineage>
        <taxon>Bacteria</taxon>
        <taxon>Pseudomonadati</taxon>
        <taxon>Pseudomonadota</taxon>
        <taxon>Betaproteobacteria</taxon>
        <taxon>Burkholderiales</taxon>
        <taxon>Comamonadaceae</taxon>
        <taxon>Curvibacter</taxon>
    </lineage>
</organism>
<reference evidence="2 3" key="1">
    <citation type="submission" date="2023-02" db="EMBL/GenBank/DDBJ databases">
        <title>Bacterial whole genomic sequence of Curvibacter sp. HBC61.</title>
        <authorList>
            <person name="Le V."/>
            <person name="Ko S.-R."/>
            <person name="Ahn C.-Y."/>
            <person name="Oh H.-M."/>
        </authorList>
    </citation>
    <scope>NUCLEOTIDE SEQUENCE [LARGE SCALE GENOMIC DNA]</scope>
    <source>
        <strain evidence="2 3">HBC61</strain>
    </source>
</reference>